<feature type="signal peptide" evidence="1">
    <location>
        <begin position="1"/>
        <end position="20"/>
    </location>
</feature>
<sequence length="245" mass="25614">MGKIKFIGFAFLCISVFANCAKKHDNKDQETIAALLLLTSGNCAQTQKIAANSYMSTLTPVPSSSCNQATIFGTDPNSTQAIGVSQLKATLAIAQGISGCTNTSNYIQNLINSAAPVNQTTWNSLVAGMQWTPLSSIVTEGMASVTKTWPSLTPSQLASIGTASVSQYQTFAYETMISVYASAASEASCTAAVLAKINADFPNTQFLWSTTTPTAAAPTLISIACTYGSARNTAIGQCATLNNLF</sequence>
<dbReference type="AlphaFoldDB" id="A0A4R9GVF3"/>
<protein>
    <recommendedName>
        <fullName evidence="4">TIGR04452 family lipoprotein</fullName>
    </recommendedName>
</protein>
<dbReference type="Proteomes" id="UP000297855">
    <property type="component" value="Unassembled WGS sequence"/>
</dbReference>
<dbReference type="EMBL" id="RQEV01000001">
    <property type="protein sequence ID" value="TGK22327.1"/>
    <property type="molecule type" value="Genomic_DNA"/>
</dbReference>
<name>A0A4R9GVF3_9LEPT</name>
<keyword evidence="3" id="KW-1185">Reference proteome</keyword>
<proteinExistence type="predicted"/>
<accession>A0A4R9GVF3</accession>
<evidence type="ECO:0008006" key="4">
    <source>
        <dbReference type="Google" id="ProtNLM"/>
    </source>
</evidence>
<reference evidence="2" key="1">
    <citation type="journal article" date="2019" name="PLoS Negl. Trop. Dis.">
        <title>Revisiting the worldwide diversity of Leptospira species in the environment.</title>
        <authorList>
            <person name="Vincent A.T."/>
            <person name="Schiettekatte O."/>
            <person name="Bourhy P."/>
            <person name="Veyrier F.J."/>
            <person name="Picardeau M."/>
        </authorList>
    </citation>
    <scope>NUCLEOTIDE SEQUENCE [LARGE SCALE GENOMIC DNA]</scope>
    <source>
        <strain evidence="2">SCS5</strain>
    </source>
</reference>
<dbReference type="OrthoDB" id="323586at2"/>
<organism evidence="2 3">
    <name type="scientific">Leptospira fluminis</name>
    <dbReference type="NCBI Taxonomy" id="2484979"/>
    <lineage>
        <taxon>Bacteria</taxon>
        <taxon>Pseudomonadati</taxon>
        <taxon>Spirochaetota</taxon>
        <taxon>Spirochaetia</taxon>
        <taxon>Leptospirales</taxon>
        <taxon>Leptospiraceae</taxon>
        <taxon>Leptospira</taxon>
    </lineage>
</organism>
<gene>
    <name evidence="2" type="ORF">EHO61_00670</name>
</gene>
<feature type="chain" id="PRO_5020702400" description="TIGR04452 family lipoprotein" evidence="1">
    <location>
        <begin position="21"/>
        <end position="245"/>
    </location>
</feature>
<evidence type="ECO:0000313" key="2">
    <source>
        <dbReference type="EMBL" id="TGK22327.1"/>
    </source>
</evidence>
<evidence type="ECO:0000256" key="1">
    <source>
        <dbReference type="SAM" id="SignalP"/>
    </source>
</evidence>
<keyword evidence="1" id="KW-0732">Signal</keyword>
<comment type="caution">
    <text evidence="2">The sequence shown here is derived from an EMBL/GenBank/DDBJ whole genome shotgun (WGS) entry which is preliminary data.</text>
</comment>
<evidence type="ECO:0000313" key="3">
    <source>
        <dbReference type="Proteomes" id="UP000297855"/>
    </source>
</evidence>